<dbReference type="InterPro" id="IPR000683">
    <property type="entry name" value="Gfo/Idh/MocA-like_OxRdtase_N"/>
</dbReference>
<evidence type="ECO:0000313" key="7">
    <source>
        <dbReference type="Proteomes" id="UP000228758"/>
    </source>
</evidence>
<dbReference type="AlphaFoldDB" id="A0A2M9CKN6"/>
<feature type="domain" description="GFO/IDH/MocA-like oxidoreductase" evidence="5">
    <location>
        <begin position="128"/>
        <end position="251"/>
    </location>
</feature>
<dbReference type="Pfam" id="PF22725">
    <property type="entry name" value="GFO_IDH_MocA_C3"/>
    <property type="match status" value="1"/>
</dbReference>
<sequence>MISIAVAGIGKMGLSHLAMVRAHPDVDVVGVCDSAGYLRDVLGKYTGLPTFADYTTMLDTAKPDAVLIATPTGAHVDMVRAALDRGIHVFCEKPLSLSAADSLDLVARAEAAGVVTAVGYHNRFVGAFREVKRVLDSGAIGDINHALAESYGPVVLRPKGATWRSRRTAGGGCLYDYAAHPLDLLAWYLGEPAKVSGTALGSIFSAETDDEVYSLLHYPAGPTAHLSVNWSDESQRKMTTRITLWGSKGKIVADRQEIQVYLRDTATPPEGYHHGWNVHYTTELTDPVWFYLRGEEYSAQLDHFVRQIQASGAGEAVDPLNDFASALVTDEVIEKLLADAAGIPATAAEPAAAHRPARRPFWSRRHATV</sequence>
<dbReference type="OrthoDB" id="256869at2"/>
<dbReference type="GO" id="GO:0000166">
    <property type="term" value="F:nucleotide binding"/>
    <property type="evidence" value="ECO:0007669"/>
    <property type="project" value="InterPro"/>
</dbReference>
<name>A0A2M9CKN6_9MICO</name>
<dbReference type="RefSeq" id="WP_100364635.1">
    <property type="nucleotide sequence ID" value="NZ_PGFF01000001.1"/>
</dbReference>
<evidence type="ECO:0000256" key="3">
    <source>
        <dbReference type="SAM" id="MobiDB-lite"/>
    </source>
</evidence>
<dbReference type="InterPro" id="IPR055170">
    <property type="entry name" value="GFO_IDH_MocA-like_dom"/>
</dbReference>
<evidence type="ECO:0000259" key="5">
    <source>
        <dbReference type="Pfam" id="PF22725"/>
    </source>
</evidence>
<dbReference type="GO" id="GO:0016491">
    <property type="term" value="F:oxidoreductase activity"/>
    <property type="evidence" value="ECO:0007669"/>
    <property type="project" value="UniProtKB-KW"/>
</dbReference>
<accession>A0A2M9CKN6</accession>
<organism evidence="6 7">
    <name type="scientific">Diaminobutyricimonas aerilata</name>
    <dbReference type="NCBI Taxonomy" id="1162967"/>
    <lineage>
        <taxon>Bacteria</taxon>
        <taxon>Bacillati</taxon>
        <taxon>Actinomycetota</taxon>
        <taxon>Actinomycetes</taxon>
        <taxon>Micrococcales</taxon>
        <taxon>Microbacteriaceae</taxon>
        <taxon>Diaminobutyricimonas</taxon>
    </lineage>
</organism>
<dbReference type="SUPFAM" id="SSF55347">
    <property type="entry name" value="Glyceraldehyde-3-phosphate dehydrogenase-like, C-terminal domain"/>
    <property type="match status" value="1"/>
</dbReference>
<evidence type="ECO:0000313" key="6">
    <source>
        <dbReference type="EMBL" id="PJJ72447.1"/>
    </source>
</evidence>
<dbReference type="SUPFAM" id="SSF51735">
    <property type="entry name" value="NAD(P)-binding Rossmann-fold domains"/>
    <property type="match status" value="1"/>
</dbReference>
<dbReference type="Gene3D" id="3.30.360.10">
    <property type="entry name" value="Dihydrodipicolinate Reductase, domain 2"/>
    <property type="match status" value="1"/>
</dbReference>
<evidence type="ECO:0000256" key="2">
    <source>
        <dbReference type="ARBA" id="ARBA00023027"/>
    </source>
</evidence>
<gene>
    <name evidence="6" type="ORF">CLV46_2019</name>
</gene>
<keyword evidence="2" id="KW-0520">NAD</keyword>
<proteinExistence type="predicted"/>
<dbReference type="EMBL" id="PGFF01000001">
    <property type="protein sequence ID" value="PJJ72447.1"/>
    <property type="molecule type" value="Genomic_DNA"/>
</dbReference>
<dbReference type="InterPro" id="IPR036291">
    <property type="entry name" value="NAD(P)-bd_dom_sf"/>
</dbReference>
<keyword evidence="1" id="KW-0560">Oxidoreductase</keyword>
<feature type="domain" description="Gfo/Idh/MocA-like oxidoreductase N-terminal" evidence="4">
    <location>
        <begin position="2"/>
        <end position="120"/>
    </location>
</feature>
<comment type="caution">
    <text evidence="6">The sequence shown here is derived from an EMBL/GenBank/DDBJ whole genome shotgun (WGS) entry which is preliminary data.</text>
</comment>
<evidence type="ECO:0000259" key="4">
    <source>
        <dbReference type="Pfam" id="PF01408"/>
    </source>
</evidence>
<feature type="region of interest" description="Disordered" evidence="3">
    <location>
        <begin position="347"/>
        <end position="369"/>
    </location>
</feature>
<dbReference type="InterPro" id="IPR050463">
    <property type="entry name" value="Gfo/Idh/MocA_oxidrdct_glycsds"/>
</dbReference>
<feature type="compositionally biased region" description="Basic residues" evidence="3">
    <location>
        <begin position="355"/>
        <end position="369"/>
    </location>
</feature>
<reference evidence="6 7" key="1">
    <citation type="submission" date="2017-11" db="EMBL/GenBank/DDBJ databases">
        <title>Genomic Encyclopedia of Archaeal and Bacterial Type Strains, Phase II (KMG-II): From Individual Species to Whole Genera.</title>
        <authorList>
            <person name="Goeker M."/>
        </authorList>
    </citation>
    <scope>NUCLEOTIDE SEQUENCE [LARGE SCALE GENOMIC DNA]</scope>
    <source>
        <strain evidence="6 7">DSM 27393</strain>
    </source>
</reference>
<dbReference type="Pfam" id="PF01408">
    <property type="entry name" value="GFO_IDH_MocA"/>
    <property type="match status" value="1"/>
</dbReference>
<dbReference type="PANTHER" id="PTHR43818">
    <property type="entry name" value="BCDNA.GH03377"/>
    <property type="match status" value="1"/>
</dbReference>
<dbReference type="PANTHER" id="PTHR43818:SF11">
    <property type="entry name" value="BCDNA.GH03377"/>
    <property type="match status" value="1"/>
</dbReference>
<evidence type="ECO:0000256" key="1">
    <source>
        <dbReference type="ARBA" id="ARBA00023002"/>
    </source>
</evidence>
<keyword evidence="7" id="KW-1185">Reference proteome</keyword>
<dbReference type="Proteomes" id="UP000228758">
    <property type="component" value="Unassembled WGS sequence"/>
</dbReference>
<dbReference type="Gene3D" id="3.40.50.720">
    <property type="entry name" value="NAD(P)-binding Rossmann-like Domain"/>
    <property type="match status" value="1"/>
</dbReference>
<protein>
    <submittedName>
        <fullName evidence="6">Putative dehydrogenase</fullName>
    </submittedName>
</protein>